<keyword evidence="5" id="KW-0998">Cell outer membrane</keyword>
<evidence type="ECO:0000313" key="9">
    <source>
        <dbReference type="Proteomes" id="UP000071561"/>
    </source>
</evidence>
<evidence type="ECO:0000259" key="6">
    <source>
        <dbReference type="Pfam" id="PF07980"/>
    </source>
</evidence>
<sequence length="440" mass="50227">MNLISCKKDFLEIKPDQKLLIPTTLADMQALLDNDNVINTGIGLHAISADDYELSYQTLISFDSPAERNSYTWNSDIFEGEPSFDWNLAYRQVFYANVVLDGLKKIENNNTNRSEYNIIRGSALFVRAFAFYELAQQFAQPYNEVDASNTLGIPLKLSSDVNERPGRGNLHGCYQKIIADLNEAFNLVPLKQAILTRPGKIAVKALLARIYNSIGNHKQSLEASDYCIKQSPELMDFNTLIPTRPRPIASNNVEIIHKRFMEGYSFVFSLSLNVNPEIIKSYHVDDLRSLIFLRDYGNGNITFKGTYTNTAYLFSGLATDEMYLIRAESKAWENDLNGSMDDLNLLLKTRWKAGKYISYTASTQKQALEIIFMERRKELISRGTRWTDLRKLNQNSLYAKTLVRQLNNQTIIILPQSLKYTFPIPQNEIDGSGIEQNTRE</sequence>
<dbReference type="Gene3D" id="1.25.40.390">
    <property type="match status" value="2"/>
</dbReference>
<dbReference type="Pfam" id="PF14322">
    <property type="entry name" value="SusD-like_3"/>
    <property type="match status" value="1"/>
</dbReference>
<dbReference type="Proteomes" id="UP000071561">
    <property type="component" value="Chromosome"/>
</dbReference>
<feature type="domain" description="SusD-like N-terminal" evidence="7">
    <location>
        <begin position="9"/>
        <end position="211"/>
    </location>
</feature>
<comment type="similarity">
    <text evidence="2">Belongs to the SusD family.</text>
</comment>
<keyword evidence="4" id="KW-0472">Membrane</keyword>
<dbReference type="PATRIC" id="fig|188932.3.peg.3070"/>
<gene>
    <name evidence="8" type="ORF">AY601_2943</name>
</gene>
<proteinExistence type="inferred from homology"/>
<name>A0A127VF05_9SPHI</name>
<reference evidence="8 9" key="1">
    <citation type="submission" date="2016-03" db="EMBL/GenBank/DDBJ databases">
        <title>Complete genome sequence of Pedobacter cryoconitis PAMC 27485.</title>
        <authorList>
            <person name="Lee J."/>
            <person name="Kim O.-S."/>
        </authorList>
    </citation>
    <scope>NUCLEOTIDE SEQUENCE [LARGE SCALE GENOMIC DNA]</scope>
    <source>
        <strain evidence="8 9">PAMC 27485</strain>
    </source>
</reference>
<keyword evidence="9" id="KW-1185">Reference proteome</keyword>
<dbReference type="GO" id="GO:0009279">
    <property type="term" value="C:cell outer membrane"/>
    <property type="evidence" value="ECO:0007669"/>
    <property type="project" value="UniProtKB-SubCell"/>
</dbReference>
<evidence type="ECO:0000256" key="1">
    <source>
        <dbReference type="ARBA" id="ARBA00004442"/>
    </source>
</evidence>
<dbReference type="EMBL" id="CP014504">
    <property type="protein sequence ID" value="AMP99817.1"/>
    <property type="molecule type" value="Genomic_DNA"/>
</dbReference>
<dbReference type="SUPFAM" id="SSF48452">
    <property type="entry name" value="TPR-like"/>
    <property type="match status" value="1"/>
</dbReference>
<organism evidence="8 9">
    <name type="scientific">Pedobacter cryoconitis</name>
    <dbReference type="NCBI Taxonomy" id="188932"/>
    <lineage>
        <taxon>Bacteria</taxon>
        <taxon>Pseudomonadati</taxon>
        <taxon>Bacteroidota</taxon>
        <taxon>Sphingobacteriia</taxon>
        <taxon>Sphingobacteriales</taxon>
        <taxon>Sphingobacteriaceae</taxon>
        <taxon>Pedobacter</taxon>
    </lineage>
</organism>
<evidence type="ECO:0000256" key="3">
    <source>
        <dbReference type="ARBA" id="ARBA00022729"/>
    </source>
</evidence>
<evidence type="ECO:0000259" key="7">
    <source>
        <dbReference type="Pfam" id="PF14322"/>
    </source>
</evidence>
<keyword evidence="3" id="KW-0732">Signal</keyword>
<dbReference type="InterPro" id="IPR033985">
    <property type="entry name" value="SusD-like_N"/>
</dbReference>
<evidence type="ECO:0000256" key="5">
    <source>
        <dbReference type="ARBA" id="ARBA00023237"/>
    </source>
</evidence>
<comment type="subcellular location">
    <subcellularLocation>
        <location evidence="1">Cell outer membrane</location>
    </subcellularLocation>
</comment>
<evidence type="ECO:0000256" key="2">
    <source>
        <dbReference type="ARBA" id="ARBA00006275"/>
    </source>
</evidence>
<protein>
    <recommendedName>
        <fullName evidence="10">SusD-like starch-binding protein associating with outer membrane</fullName>
    </recommendedName>
</protein>
<evidence type="ECO:0000313" key="8">
    <source>
        <dbReference type="EMBL" id="AMP99817.1"/>
    </source>
</evidence>
<evidence type="ECO:0008006" key="10">
    <source>
        <dbReference type="Google" id="ProtNLM"/>
    </source>
</evidence>
<dbReference type="KEGG" id="pcm:AY601_2943"/>
<dbReference type="AlphaFoldDB" id="A0A127VF05"/>
<dbReference type="Pfam" id="PF07980">
    <property type="entry name" value="SusD_RagB"/>
    <property type="match status" value="1"/>
</dbReference>
<dbReference type="InterPro" id="IPR012944">
    <property type="entry name" value="SusD_RagB_dom"/>
</dbReference>
<feature type="domain" description="RagB/SusD" evidence="6">
    <location>
        <begin position="321"/>
        <end position="432"/>
    </location>
</feature>
<evidence type="ECO:0000256" key="4">
    <source>
        <dbReference type="ARBA" id="ARBA00023136"/>
    </source>
</evidence>
<accession>A0A127VF05</accession>
<dbReference type="InterPro" id="IPR011990">
    <property type="entry name" value="TPR-like_helical_dom_sf"/>
</dbReference>